<name>A0AAV1HFJ7_XYRNO</name>
<reference evidence="2" key="1">
    <citation type="submission" date="2023-08" db="EMBL/GenBank/DDBJ databases">
        <authorList>
            <person name="Alioto T."/>
            <person name="Alioto T."/>
            <person name="Gomez Garrido J."/>
        </authorList>
    </citation>
    <scope>NUCLEOTIDE SEQUENCE</scope>
</reference>
<dbReference type="GO" id="GO:0015074">
    <property type="term" value="P:DNA integration"/>
    <property type="evidence" value="ECO:0007669"/>
    <property type="project" value="InterPro"/>
</dbReference>
<dbReference type="Proteomes" id="UP001178508">
    <property type="component" value="Chromosome 21"/>
</dbReference>
<organism evidence="2 3">
    <name type="scientific">Xyrichtys novacula</name>
    <name type="common">Pearly razorfish</name>
    <name type="synonym">Hemipteronotus novacula</name>
    <dbReference type="NCBI Taxonomy" id="13765"/>
    <lineage>
        <taxon>Eukaryota</taxon>
        <taxon>Metazoa</taxon>
        <taxon>Chordata</taxon>
        <taxon>Craniata</taxon>
        <taxon>Vertebrata</taxon>
        <taxon>Euteleostomi</taxon>
        <taxon>Actinopterygii</taxon>
        <taxon>Neopterygii</taxon>
        <taxon>Teleostei</taxon>
        <taxon>Neoteleostei</taxon>
        <taxon>Acanthomorphata</taxon>
        <taxon>Eupercaria</taxon>
        <taxon>Labriformes</taxon>
        <taxon>Labridae</taxon>
        <taxon>Xyrichtys</taxon>
    </lineage>
</organism>
<evidence type="ECO:0000313" key="3">
    <source>
        <dbReference type="Proteomes" id="UP001178508"/>
    </source>
</evidence>
<evidence type="ECO:0000313" key="2">
    <source>
        <dbReference type="EMBL" id="CAJ1083776.1"/>
    </source>
</evidence>
<proteinExistence type="predicted"/>
<feature type="domain" description="Transposase Tc1-like" evidence="1">
    <location>
        <begin position="71"/>
        <end position="118"/>
    </location>
</feature>
<dbReference type="GO" id="GO:0006313">
    <property type="term" value="P:DNA transposition"/>
    <property type="evidence" value="ECO:0007669"/>
    <property type="project" value="InterPro"/>
</dbReference>
<dbReference type="AlphaFoldDB" id="A0AAV1HFJ7"/>
<gene>
    <name evidence="2" type="ORF">XNOV1_A011370</name>
</gene>
<sequence length="154" mass="17306">MVICKETCAVIIALHKKGFTGKDIAASKVAPKTIIYQIIKTRGSVIVRKASGRRRKSIKSQDCLSCRIGGTTSAELAQEWQQAGVSTSTCTVRRRLLEEGLVSRRAAKKTILSRKKTHKGQTDILQKYRDWTPEDWGKVIFFPDCLEHLDISLF</sequence>
<dbReference type="InterPro" id="IPR002492">
    <property type="entry name" value="Transposase_Tc1-like"/>
</dbReference>
<dbReference type="EMBL" id="OY660884">
    <property type="protein sequence ID" value="CAJ1083776.1"/>
    <property type="molecule type" value="Genomic_DNA"/>
</dbReference>
<protein>
    <submittedName>
        <fullName evidence="2">Testis-expressed sequence 2 -like protein</fullName>
    </submittedName>
</protein>
<accession>A0AAV1HFJ7</accession>
<dbReference type="Pfam" id="PF01498">
    <property type="entry name" value="HTH_Tnp_Tc3_2"/>
    <property type="match status" value="1"/>
</dbReference>
<evidence type="ECO:0000259" key="1">
    <source>
        <dbReference type="Pfam" id="PF01498"/>
    </source>
</evidence>
<keyword evidence="3" id="KW-1185">Reference proteome</keyword>
<dbReference type="GO" id="GO:0003677">
    <property type="term" value="F:DNA binding"/>
    <property type="evidence" value="ECO:0007669"/>
    <property type="project" value="InterPro"/>
</dbReference>